<protein>
    <submittedName>
        <fullName evidence="1">DHBP synthase RibB-like alpha/beta domain-containing protein</fullName>
    </submittedName>
</protein>
<keyword evidence="2" id="KW-1185">Reference proteome</keyword>
<organism evidence="1 2">
    <name type="scientific">Chaetomium tenue</name>
    <dbReference type="NCBI Taxonomy" id="1854479"/>
    <lineage>
        <taxon>Eukaryota</taxon>
        <taxon>Fungi</taxon>
        <taxon>Dikarya</taxon>
        <taxon>Ascomycota</taxon>
        <taxon>Pezizomycotina</taxon>
        <taxon>Sordariomycetes</taxon>
        <taxon>Sordariomycetidae</taxon>
        <taxon>Sordariales</taxon>
        <taxon>Chaetomiaceae</taxon>
        <taxon>Chaetomium</taxon>
    </lineage>
</organism>
<accession>A0ACB7PQP2</accession>
<name>A0ACB7PQP2_9PEZI</name>
<dbReference type="Proteomes" id="UP000724584">
    <property type="component" value="Unassembled WGS sequence"/>
</dbReference>
<evidence type="ECO:0000313" key="1">
    <source>
        <dbReference type="EMBL" id="KAH6650293.1"/>
    </source>
</evidence>
<reference evidence="1 2" key="1">
    <citation type="journal article" date="2021" name="Nat. Commun.">
        <title>Genetic determinants of endophytism in the Arabidopsis root mycobiome.</title>
        <authorList>
            <person name="Mesny F."/>
            <person name="Miyauchi S."/>
            <person name="Thiergart T."/>
            <person name="Pickel B."/>
            <person name="Atanasova L."/>
            <person name="Karlsson M."/>
            <person name="Huettel B."/>
            <person name="Barry K.W."/>
            <person name="Haridas S."/>
            <person name="Chen C."/>
            <person name="Bauer D."/>
            <person name="Andreopoulos W."/>
            <person name="Pangilinan J."/>
            <person name="LaButti K."/>
            <person name="Riley R."/>
            <person name="Lipzen A."/>
            <person name="Clum A."/>
            <person name="Drula E."/>
            <person name="Henrissat B."/>
            <person name="Kohler A."/>
            <person name="Grigoriev I.V."/>
            <person name="Martin F.M."/>
            <person name="Hacquard S."/>
        </authorList>
    </citation>
    <scope>NUCLEOTIDE SEQUENCE [LARGE SCALE GENOMIC DNA]</scope>
    <source>
        <strain evidence="1 2">MPI-SDFR-AT-0079</strain>
    </source>
</reference>
<sequence length="387" mass="40145">METRILKVPLAGKDDSALGRWASSSPDGTPDLTTWEVTATDDAVLAPLQEAAHLLRTTDVPVAFPTETVYGLGADATRSAAVRGIYSAKGRPSDNPLIVHISDLTMLRQLLSPPSPETDPIPPIYHPLITRFWPGPLTILLPLPAPHSPLAPEVTASQPSFGARMPASALARSLITLARAPLAAPSANASTRPSPTAAAHVRDDLEGRIALVLDGGVCGVGVESTVVDGMCVPPVVLRPGGVGLEALRGCPGWEGVRKAYVDGVEGGVAPRAPGMKYKHYSPRARVVLFEGGRGGVGEVVKGGGGETTGLVVKEGVLLSEDGSERGRLLDVDLGGDVKGVAHGLFAALRELDRLGADVILVEGVSDGDDIAAAVMNRLRKAASEIRS</sequence>
<evidence type="ECO:0000313" key="2">
    <source>
        <dbReference type="Proteomes" id="UP000724584"/>
    </source>
</evidence>
<dbReference type="EMBL" id="JAGIZQ010000001">
    <property type="protein sequence ID" value="KAH6650293.1"/>
    <property type="molecule type" value="Genomic_DNA"/>
</dbReference>
<comment type="caution">
    <text evidence="1">The sequence shown here is derived from an EMBL/GenBank/DDBJ whole genome shotgun (WGS) entry which is preliminary data.</text>
</comment>
<gene>
    <name evidence="1" type="ORF">F5144DRAFT_636956</name>
</gene>
<proteinExistence type="predicted"/>